<dbReference type="EMBL" id="JAWJWF010000045">
    <property type="protein sequence ID" value="KAK6627005.1"/>
    <property type="molecule type" value="Genomic_DNA"/>
</dbReference>
<reference evidence="2 3" key="1">
    <citation type="submission" date="2023-09" db="EMBL/GenBank/DDBJ databases">
        <title>Genomes of two closely related lineages of the louse Polyplax serrata with different host specificities.</title>
        <authorList>
            <person name="Martinu J."/>
            <person name="Tarabai H."/>
            <person name="Stefka J."/>
            <person name="Hypsa V."/>
        </authorList>
    </citation>
    <scope>NUCLEOTIDE SEQUENCE [LARGE SCALE GENOMIC DNA]</scope>
    <source>
        <strain evidence="2">98ZLc_SE</strain>
    </source>
</reference>
<organism evidence="2 3">
    <name type="scientific">Polyplax serrata</name>
    <name type="common">Common mouse louse</name>
    <dbReference type="NCBI Taxonomy" id="468196"/>
    <lineage>
        <taxon>Eukaryota</taxon>
        <taxon>Metazoa</taxon>
        <taxon>Ecdysozoa</taxon>
        <taxon>Arthropoda</taxon>
        <taxon>Hexapoda</taxon>
        <taxon>Insecta</taxon>
        <taxon>Pterygota</taxon>
        <taxon>Neoptera</taxon>
        <taxon>Paraneoptera</taxon>
        <taxon>Psocodea</taxon>
        <taxon>Troctomorpha</taxon>
        <taxon>Phthiraptera</taxon>
        <taxon>Anoplura</taxon>
        <taxon>Polyplacidae</taxon>
        <taxon>Polyplax</taxon>
    </lineage>
</organism>
<feature type="region of interest" description="Disordered" evidence="1">
    <location>
        <begin position="102"/>
        <end position="148"/>
    </location>
</feature>
<sequence length="164" mass="18455">MKERVEGKNVAFSTVDFREQLCVRCMASERLQTPLEKGTGTRTGTRFDNKKSKTFKCEEIKCVKMGNQLQTGTKSLKRTFYLQVQSEKKYLSRKMMREKEAMMSEVDATTGSTSKEHEAKGGGGGGGSCTSNDSSNSRKKSVEEEKAKTWSCYCPISSHLTWIY</sequence>
<protein>
    <submittedName>
        <fullName evidence="2">Uncharacterized protein</fullName>
    </submittedName>
</protein>
<gene>
    <name evidence="2" type="ORF">RUM44_009482</name>
</gene>
<keyword evidence="3" id="KW-1185">Reference proteome</keyword>
<comment type="caution">
    <text evidence="2">The sequence shown here is derived from an EMBL/GenBank/DDBJ whole genome shotgun (WGS) entry which is preliminary data.</text>
</comment>
<dbReference type="Proteomes" id="UP001359485">
    <property type="component" value="Unassembled WGS sequence"/>
</dbReference>
<name>A0ABR1AST9_POLSC</name>
<evidence type="ECO:0000313" key="3">
    <source>
        <dbReference type="Proteomes" id="UP001359485"/>
    </source>
</evidence>
<proteinExistence type="predicted"/>
<evidence type="ECO:0000313" key="2">
    <source>
        <dbReference type="EMBL" id="KAK6627005.1"/>
    </source>
</evidence>
<accession>A0ABR1AST9</accession>
<evidence type="ECO:0000256" key="1">
    <source>
        <dbReference type="SAM" id="MobiDB-lite"/>
    </source>
</evidence>